<keyword evidence="11" id="KW-1185">Reference proteome</keyword>
<evidence type="ECO:0000313" key="9">
    <source>
        <dbReference type="EMBL" id="CAI3984506.1"/>
    </source>
</evidence>
<dbReference type="SUPFAM" id="SSF53335">
    <property type="entry name" value="S-adenosyl-L-methionine-dependent methyltransferases"/>
    <property type="match status" value="1"/>
</dbReference>
<comment type="subcellular location">
    <subcellularLocation>
        <location evidence="1">Membrane</location>
        <topology evidence="1">Multi-pass membrane protein</topology>
    </subcellularLocation>
</comment>
<evidence type="ECO:0000256" key="4">
    <source>
        <dbReference type="ARBA" id="ARBA00023136"/>
    </source>
</evidence>
<feature type="transmembrane region" description="Helical" evidence="6">
    <location>
        <begin position="12"/>
        <end position="29"/>
    </location>
</feature>
<evidence type="ECO:0000256" key="5">
    <source>
        <dbReference type="SAM" id="MobiDB-lite"/>
    </source>
</evidence>
<name>A0A9P1C641_9DINO</name>
<dbReference type="InterPro" id="IPR029063">
    <property type="entry name" value="SAM-dependent_MTases_sf"/>
</dbReference>
<organism evidence="9">
    <name type="scientific">Cladocopium goreaui</name>
    <dbReference type="NCBI Taxonomy" id="2562237"/>
    <lineage>
        <taxon>Eukaryota</taxon>
        <taxon>Sar</taxon>
        <taxon>Alveolata</taxon>
        <taxon>Dinophyceae</taxon>
        <taxon>Suessiales</taxon>
        <taxon>Symbiodiniaceae</taxon>
        <taxon>Cladocopium</taxon>
    </lineage>
</organism>
<dbReference type="Pfam" id="PF00520">
    <property type="entry name" value="Ion_trans"/>
    <property type="match status" value="1"/>
</dbReference>
<feature type="domain" description="Ion transport" evidence="7">
    <location>
        <begin position="15"/>
        <end position="175"/>
    </location>
</feature>
<dbReference type="AlphaFoldDB" id="A0A9P1C641"/>
<dbReference type="Gene3D" id="1.20.120.350">
    <property type="entry name" value="Voltage-gated potassium channels. Chain C"/>
    <property type="match status" value="1"/>
</dbReference>
<feature type="transmembrane region" description="Helical" evidence="6">
    <location>
        <begin position="79"/>
        <end position="102"/>
    </location>
</feature>
<dbReference type="InterPro" id="IPR005821">
    <property type="entry name" value="Ion_trans_dom"/>
</dbReference>
<feature type="transmembrane region" description="Helical" evidence="6">
    <location>
        <begin position="50"/>
        <end position="67"/>
    </location>
</feature>
<dbReference type="Proteomes" id="UP001152797">
    <property type="component" value="Unassembled WGS sequence"/>
</dbReference>
<keyword evidence="4 6" id="KW-0472">Membrane</keyword>
<evidence type="ECO:0000256" key="3">
    <source>
        <dbReference type="ARBA" id="ARBA00022989"/>
    </source>
</evidence>
<dbReference type="GO" id="GO:0031151">
    <property type="term" value="F:histone H3K79 methyltransferase activity"/>
    <property type="evidence" value="ECO:0007669"/>
    <property type="project" value="InterPro"/>
</dbReference>
<reference evidence="10 11" key="2">
    <citation type="submission" date="2024-05" db="EMBL/GenBank/DDBJ databases">
        <authorList>
            <person name="Chen Y."/>
            <person name="Shah S."/>
            <person name="Dougan E. K."/>
            <person name="Thang M."/>
            <person name="Chan C."/>
        </authorList>
    </citation>
    <scope>NUCLEOTIDE SEQUENCE [LARGE SCALE GENOMIC DNA]</scope>
</reference>
<feature type="transmembrane region" description="Helical" evidence="6">
    <location>
        <begin position="201"/>
        <end position="220"/>
    </location>
</feature>
<dbReference type="Pfam" id="PF08123">
    <property type="entry name" value="DOT1"/>
    <property type="match status" value="1"/>
</dbReference>
<evidence type="ECO:0000313" key="10">
    <source>
        <dbReference type="EMBL" id="CAL4771818.1"/>
    </source>
</evidence>
<evidence type="ECO:0000256" key="1">
    <source>
        <dbReference type="ARBA" id="ARBA00004141"/>
    </source>
</evidence>
<dbReference type="InterPro" id="IPR025789">
    <property type="entry name" value="DOT1_dom"/>
</dbReference>
<accession>A0A9P1C641</accession>
<evidence type="ECO:0000259" key="7">
    <source>
        <dbReference type="Pfam" id="PF00520"/>
    </source>
</evidence>
<feature type="region of interest" description="Disordered" evidence="5">
    <location>
        <begin position="1168"/>
        <end position="1187"/>
    </location>
</feature>
<evidence type="ECO:0000256" key="6">
    <source>
        <dbReference type="SAM" id="Phobius"/>
    </source>
</evidence>
<dbReference type="EMBL" id="CAMXCT010000892">
    <property type="protein sequence ID" value="CAI3984506.1"/>
    <property type="molecule type" value="Genomic_DNA"/>
</dbReference>
<dbReference type="GO" id="GO:0005216">
    <property type="term" value="F:monoatomic ion channel activity"/>
    <property type="evidence" value="ECO:0007669"/>
    <property type="project" value="InterPro"/>
</dbReference>
<keyword evidence="2 6" id="KW-0812">Transmembrane</keyword>
<dbReference type="OrthoDB" id="436598at2759"/>
<reference evidence="9" key="1">
    <citation type="submission" date="2022-10" db="EMBL/GenBank/DDBJ databases">
        <authorList>
            <person name="Chen Y."/>
            <person name="Dougan E. K."/>
            <person name="Chan C."/>
            <person name="Rhodes N."/>
            <person name="Thang M."/>
        </authorList>
    </citation>
    <scope>NUCLEOTIDE SEQUENCE</scope>
</reference>
<sequence>MQNQGIKALSHIVAFLTFALVIVLANAAADMLRFPEDQQKIRSYRQLESLMMVLISLYIVEVIISFIGCPMTPRIYDGWLVLDVFIASIAFVDEFLLGHFHSLGIMRTTRAVRLLRILRVGRICRLFELVRNFPLIALVLIETSIRLTWMFAIWSIIGWCAAAIITVIVGAEGFSELPDIEDPLLQAIINAGPSYPMEPEVVLRGLGGTLLLMNVMPMRLIYWGPSIWKLLTLQNYRLNAAAVCLVLYSALCVLWVWPMVVGCFISVLREGQNRIKRNKVKAARQMQEFSVEDLIQVFEEMVTDSPDRFISLEDFREMQRSHPSFAKLLGTGTNFHTTDAIFRGFDIMNLNFLTLPDFVLGVLKLLRVLPKPEFSTMDEQQRRALRNFSKAAGGNRFSFLVTSRYLNEFRHELSDFVASSSQVINAEVKSVDSTGLAAQLPAVSDQEEKQLRSSFMARMQEKYDFRQRLLHAEESLKYLTHRQQQDIVQESFKKVAEAILHEDIMPMLAEQMPTYLELQKLQRKAEKDYQAQREVRIQAAKQAAPVAEPVLSGAAPDLLTQPATTATAATATGTFRLSSRPASSIFYSSVVEERIPLGSAAFNGAAGNDGERRSYAGSAQTMAGASVAGWHELLVAAYGEEFGKTGHQLAGHEAVGAADVQSVLEDGSSLLYGELLPEGVARLAEAFFEDQELEGPILELGMGTGKVALQLFLSTPTPRHVYGVELAPSRWRLARQALQQLHRAQPERFGYEEDETFCRLLDLQTTCRCDFACGSLFDTPETMLQQAAAVVLEVCLPMELQREAGKMLQGLQDGCRVVSYSALHQLSVGCRLAVRCEGGLTLSTSWRPSGHLFAFYTQSSQAVAACDGGDALQDLRGTGGCPSRARRLRYTDDVLGTPAESYPWQKGDPILVGYSWLPFPDLGDPEDASSGTLDGVMWMSAFVVKVHEDHFVNVCYEDDGTIEERVHPDRIRVKIRSVRCALPVANGEFRLELLRRNPGVRSNRRAKAANAESRREVVMLYGQLDVHASVGEVQMAYDLYCRIRQLDPDFETPGLTFPMLWHSLVKAEAYHSSRRQRQLNEDVFRKLLEVETAAPETLLRFWHEVHGEDVTQGDPYLTLALKTLQAPRPKLELFRRHHGIQQRFFAPGEKNFATAIEAWSGAEDMARSMPRKLRSEPHPKKEEPQLNSSMTFPWGCDISYLVLPQI</sequence>
<dbReference type="EMBL" id="CAMXCT020000892">
    <property type="protein sequence ID" value="CAL1137881.1"/>
    <property type="molecule type" value="Genomic_DNA"/>
</dbReference>
<comment type="caution">
    <text evidence="9">The sequence shown here is derived from an EMBL/GenBank/DDBJ whole genome shotgun (WGS) entry which is preliminary data.</text>
</comment>
<feature type="compositionally biased region" description="Basic and acidic residues" evidence="5">
    <location>
        <begin position="1173"/>
        <end position="1184"/>
    </location>
</feature>
<evidence type="ECO:0000313" key="11">
    <source>
        <dbReference type="Proteomes" id="UP001152797"/>
    </source>
</evidence>
<feature type="domain" description="DOT1" evidence="8">
    <location>
        <begin position="665"/>
        <end position="825"/>
    </location>
</feature>
<dbReference type="EMBL" id="CAMXCT030000892">
    <property type="protein sequence ID" value="CAL4771818.1"/>
    <property type="molecule type" value="Genomic_DNA"/>
</dbReference>
<dbReference type="GO" id="GO:0016020">
    <property type="term" value="C:membrane"/>
    <property type="evidence" value="ECO:0007669"/>
    <property type="project" value="UniProtKB-SubCell"/>
</dbReference>
<proteinExistence type="predicted"/>
<keyword evidence="3 6" id="KW-1133">Transmembrane helix</keyword>
<dbReference type="InterPro" id="IPR027359">
    <property type="entry name" value="Volt_channel_dom_sf"/>
</dbReference>
<gene>
    <name evidence="9" type="ORF">C1SCF055_LOCUS12035</name>
</gene>
<evidence type="ECO:0000256" key="2">
    <source>
        <dbReference type="ARBA" id="ARBA00022692"/>
    </source>
</evidence>
<feature type="transmembrane region" description="Helical" evidence="6">
    <location>
        <begin position="147"/>
        <end position="171"/>
    </location>
</feature>
<evidence type="ECO:0000259" key="8">
    <source>
        <dbReference type="Pfam" id="PF08123"/>
    </source>
</evidence>
<feature type="transmembrane region" description="Helical" evidence="6">
    <location>
        <begin position="240"/>
        <end position="268"/>
    </location>
</feature>
<dbReference type="Gene3D" id="3.40.50.150">
    <property type="entry name" value="Vaccinia Virus protein VP39"/>
    <property type="match status" value="1"/>
</dbReference>
<protein>
    <submittedName>
        <fullName evidence="10">Ion transport domain-containing protein</fullName>
    </submittedName>
</protein>